<evidence type="ECO:0000313" key="1">
    <source>
        <dbReference type="EMBL" id="KIJ04645.1"/>
    </source>
</evidence>
<dbReference type="HOGENOM" id="CLU_2979711_0_0_1"/>
<protein>
    <submittedName>
        <fullName evidence="1">Uncharacterized protein</fullName>
    </submittedName>
</protein>
<dbReference type="EMBL" id="KN821640">
    <property type="protein sequence ID" value="KIJ04645.1"/>
    <property type="molecule type" value="Genomic_DNA"/>
</dbReference>
<sequence>MLDEGLGTSRRVTSLEISSLELLLVISSTVDDVVAEGTDRAAPTCTPKPTVLVLARHV</sequence>
<dbReference type="AlphaFoldDB" id="A0A0C9SSK4"/>
<gene>
    <name evidence="1" type="ORF">PAXINDRAFT_104081</name>
</gene>
<organism evidence="1 2">
    <name type="scientific">Paxillus involutus ATCC 200175</name>
    <dbReference type="NCBI Taxonomy" id="664439"/>
    <lineage>
        <taxon>Eukaryota</taxon>
        <taxon>Fungi</taxon>
        <taxon>Dikarya</taxon>
        <taxon>Basidiomycota</taxon>
        <taxon>Agaricomycotina</taxon>
        <taxon>Agaricomycetes</taxon>
        <taxon>Agaricomycetidae</taxon>
        <taxon>Boletales</taxon>
        <taxon>Paxilineae</taxon>
        <taxon>Paxillaceae</taxon>
        <taxon>Paxillus</taxon>
    </lineage>
</organism>
<accession>A0A0C9SSK4</accession>
<reference evidence="1 2" key="1">
    <citation type="submission" date="2014-06" db="EMBL/GenBank/DDBJ databases">
        <authorList>
            <consortium name="DOE Joint Genome Institute"/>
            <person name="Kuo A."/>
            <person name="Kohler A."/>
            <person name="Nagy L.G."/>
            <person name="Floudas D."/>
            <person name="Copeland A."/>
            <person name="Barry K.W."/>
            <person name="Cichocki N."/>
            <person name="Veneault-Fourrey C."/>
            <person name="LaButti K."/>
            <person name="Lindquist E.A."/>
            <person name="Lipzen A."/>
            <person name="Lundell T."/>
            <person name="Morin E."/>
            <person name="Murat C."/>
            <person name="Sun H."/>
            <person name="Tunlid A."/>
            <person name="Henrissat B."/>
            <person name="Grigoriev I.V."/>
            <person name="Hibbett D.S."/>
            <person name="Martin F."/>
            <person name="Nordberg H.P."/>
            <person name="Cantor M.N."/>
            <person name="Hua S.X."/>
        </authorList>
    </citation>
    <scope>NUCLEOTIDE SEQUENCE [LARGE SCALE GENOMIC DNA]</scope>
    <source>
        <strain evidence="1 2">ATCC 200175</strain>
    </source>
</reference>
<keyword evidence="2" id="KW-1185">Reference proteome</keyword>
<evidence type="ECO:0000313" key="2">
    <source>
        <dbReference type="Proteomes" id="UP000053647"/>
    </source>
</evidence>
<dbReference type="Proteomes" id="UP000053647">
    <property type="component" value="Unassembled WGS sequence"/>
</dbReference>
<proteinExistence type="predicted"/>
<reference evidence="2" key="2">
    <citation type="submission" date="2015-01" db="EMBL/GenBank/DDBJ databases">
        <title>Evolutionary Origins and Diversification of the Mycorrhizal Mutualists.</title>
        <authorList>
            <consortium name="DOE Joint Genome Institute"/>
            <consortium name="Mycorrhizal Genomics Consortium"/>
            <person name="Kohler A."/>
            <person name="Kuo A."/>
            <person name="Nagy L.G."/>
            <person name="Floudas D."/>
            <person name="Copeland A."/>
            <person name="Barry K.W."/>
            <person name="Cichocki N."/>
            <person name="Veneault-Fourrey C."/>
            <person name="LaButti K."/>
            <person name="Lindquist E.A."/>
            <person name="Lipzen A."/>
            <person name="Lundell T."/>
            <person name="Morin E."/>
            <person name="Murat C."/>
            <person name="Riley R."/>
            <person name="Ohm R."/>
            <person name="Sun H."/>
            <person name="Tunlid A."/>
            <person name="Henrissat B."/>
            <person name="Grigoriev I.V."/>
            <person name="Hibbett D.S."/>
            <person name="Martin F."/>
        </authorList>
    </citation>
    <scope>NUCLEOTIDE SEQUENCE [LARGE SCALE GENOMIC DNA]</scope>
    <source>
        <strain evidence="2">ATCC 200175</strain>
    </source>
</reference>
<name>A0A0C9SSK4_PAXIN</name>